<evidence type="ECO:0000313" key="2">
    <source>
        <dbReference type="EMBL" id="ARU96011.1"/>
    </source>
</evidence>
<dbReference type="Pfam" id="PF03583">
    <property type="entry name" value="LIP"/>
    <property type="match status" value="1"/>
</dbReference>
<dbReference type="Proteomes" id="UP000195814">
    <property type="component" value="Chromosome"/>
</dbReference>
<protein>
    <submittedName>
        <fullName evidence="2">Lipase</fullName>
    </submittedName>
</protein>
<dbReference type="Proteomes" id="UP000195729">
    <property type="component" value="Chromosome"/>
</dbReference>
<organism evidence="2 5">
    <name type="scientific">Tatumella citrea</name>
    <name type="common">Pantoea citrea</name>
    <dbReference type="NCBI Taxonomy" id="53336"/>
    <lineage>
        <taxon>Bacteria</taxon>
        <taxon>Pseudomonadati</taxon>
        <taxon>Pseudomonadota</taxon>
        <taxon>Gammaproteobacteria</taxon>
        <taxon>Enterobacterales</taxon>
        <taxon>Erwiniaceae</taxon>
        <taxon>Tatumella</taxon>
    </lineage>
</organism>
<dbReference type="PANTHER" id="PTHR34853:SF1">
    <property type="entry name" value="LIPASE 5"/>
    <property type="match status" value="1"/>
</dbReference>
<dbReference type="GO" id="GO:0016042">
    <property type="term" value="P:lipid catabolic process"/>
    <property type="evidence" value="ECO:0007669"/>
    <property type="project" value="InterPro"/>
</dbReference>
<reference evidence="4 5" key="1">
    <citation type="submission" date="2016-05" db="EMBL/GenBank/DDBJ databases">
        <title>Complete genome sequence of two 2,5-diketo-D-glunonic acid producing strain Tatumella citrea.</title>
        <authorList>
            <person name="Duan C."/>
            <person name="Yang J."/>
            <person name="Yang S."/>
        </authorList>
    </citation>
    <scope>NUCLEOTIDE SEQUENCE [LARGE SCALE GENOMIC DNA]</scope>
    <source>
        <strain evidence="3 4">ATCC 39140</strain>
        <strain evidence="2 5">DSM 13699</strain>
    </source>
</reference>
<dbReference type="InterPro" id="IPR005152">
    <property type="entry name" value="Lipase_secreted"/>
</dbReference>
<sequence length="383" mass="41101">MHHRQEKRMNKVKAVLLATVVAVSAAVHAAPVTPNGVLLTKSPLPADHGLSEASAQYLIRYSSLDGVDGKTPRQDSGAVFLPKGPAPQGGWPVVVWTHGTVGVANDCAPSLNPRSARDQQYLNSWLSLGFAVVAPDYAGLGSAGLHHYLNARSEAWSVLDSATAALKSFPLSNKLIIVGQSQGAHAAFAASGYQPSYAPDLHVLGTVLTGTPYINAHTTVSDIFKTTSVTSAGDPKIPYAYYIFLSAADENKKLKVADYFQKQAIADVKLAEQLCITPLTKHVMEQRLNDKNSFLPDFQGLLDSQLPSLRYNTLKIDHPVFIGIGLQDVNVPTAMQQQFAKDVQAAGTPVEVKQYAGMDHGGTVNVSLRDSVPFVYRVMAADK</sequence>
<keyword evidence="1" id="KW-0732">Signal</keyword>
<dbReference type="PANTHER" id="PTHR34853">
    <property type="match status" value="1"/>
</dbReference>
<dbReference type="EMBL" id="CP015581">
    <property type="protein sequence ID" value="ARV00049.1"/>
    <property type="molecule type" value="Genomic_DNA"/>
</dbReference>
<evidence type="ECO:0000313" key="5">
    <source>
        <dbReference type="Proteomes" id="UP000195814"/>
    </source>
</evidence>
<evidence type="ECO:0000313" key="3">
    <source>
        <dbReference type="EMBL" id="ARV00049.1"/>
    </source>
</evidence>
<dbReference type="AlphaFoldDB" id="A0A1Y0LD58"/>
<dbReference type="PIRSF" id="PIRSF029171">
    <property type="entry name" value="Esterase_LipA"/>
    <property type="match status" value="1"/>
</dbReference>
<proteinExistence type="predicted"/>
<dbReference type="KEGG" id="tci:A7K98_02845"/>
<evidence type="ECO:0000256" key="1">
    <source>
        <dbReference type="SAM" id="SignalP"/>
    </source>
</evidence>
<dbReference type="OrthoDB" id="9955at2"/>
<keyword evidence="4" id="KW-1185">Reference proteome</keyword>
<name>A0A1Y0LD58_TATCI</name>
<evidence type="ECO:0000313" key="4">
    <source>
        <dbReference type="Proteomes" id="UP000195729"/>
    </source>
</evidence>
<feature type="chain" id="PRO_5012620862" evidence="1">
    <location>
        <begin position="30"/>
        <end position="383"/>
    </location>
</feature>
<accession>A0A1Y0LD58</accession>
<feature type="signal peptide" evidence="1">
    <location>
        <begin position="1"/>
        <end position="29"/>
    </location>
</feature>
<dbReference type="GO" id="GO:0004806">
    <property type="term" value="F:triacylglycerol lipase activity"/>
    <property type="evidence" value="ECO:0007669"/>
    <property type="project" value="InterPro"/>
</dbReference>
<dbReference type="SUPFAM" id="SSF53474">
    <property type="entry name" value="alpha/beta-Hydrolases"/>
    <property type="match status" value="1"/>
</dbReference>
<gene>
    <name evidence="2" type="ORF">A7K98_02845</name>
    <name evidence="3" type="ORF">A7K99_02845</name>
</gene>
<dbReference type="Gene3D" id="3.40.50.1820">
    <property type="entry name" value="alpha/beta hydrolase"/>
    <property type="match status" value="2"/>
</dbReference>
<dbReference type="InterPro" id="IPR029058">
    <property type="entry name" value="AB_hydrolase_fold"/>
</dbReference>
<dbReference type="EMBL" id="CP015579">
    <property type="protein sequence ID" value="ARU96011.1"/>
    <property type="molecule type" value="Genomic_DNA"/>
</dbReference>